<dbReference type="Proteomes" id="UP000799772">
    <property type="component" value="Unassembled WGS sequence"/>
</dbReference>
<protein>
    <recommendedName>
        <fullName evidence="2">Microbial-type PARG catalytic domain-containing protein</fullName>
    </recommendedName>
</protein>
<name>A0A9P4IUI2_9PEZI</name>
<organism evidence="3 4">
    <name type="scientific">Rhizodiscina lignyota</name>
    <dbReference type="NCBI Taxonomy" id="1504668"/>
    <lineage>
        <taxon>Eukaryota</taxon>
        <taxon>Fungi</taxon>
        <taxon>Dikarya</taxon>
        <taxon>Ascomycota</taxon>
        <taxon>Pezizomycotina</taxon>
        <taxon>Dothideomycetes</taxon>
        <taxon>Pleosporomycetidae</taxon>
        <taxon>Aulographales</taxon>
        <taxon>Rhizodiscinaceae</taxon>
        <taxon>Rhizodiscina</taxon>
    </lineage>
</organism>
<evidence type="ECO:0000313" key="4">
    <source>
        <dbReference type="Proteomes" id="UP000799772"/>
    </source>
</evidence>
<keyword evidence="4" id="KW-1185">Reference proteome</keyword>
<evidence type="ECO:0000313" key="3">
    <source>
        <dbReference type="EMBL" id="KAF2104687.1"/>
    </source>
</evidence>
<proteinExistence type="predicted"/>
<dbReference type="OrthoDB" id="9985428at2759"/>
<reference evidence="3" key="1">
    <citation type="journal article" date="2020" name="Stud. Mycol.">
        <title>101 Dothideomycetes genomes: a test case for predicting lifestyles and emergence of pathogens.</title>
        <authorList>
            <person name="Haridas S."/>
            <person name="Albert R."/>
            <person name="Binder M."/>
            <person name="Bloem J."/>
            <person name="Labutti K."/>
            <person name="Salamov A."/>
            <person name="Andreopoulos B."/>
            <person name="Baker S."/>
            <person name="Barry K."/>
            <person name="Bills G."/>
            <person name="Bluhm B."/>
            <person name="Cannon C."/>
            <person name="Castanera R."/>
            <person name="Culley D."/>
            <person name="Daum C."/>
            <person name="Ezra D."/>
            <person name="Gonzalez J."/>
            <person name="Henrissat B."/>
            <person name="Kuo A."/>
            <person name="Liang C."/>
            <person name="Lipzen A."/>
            <person name="Lutzoni F."/>
            <person name="Magnuson J."/>
            <person name="Mondo S."/>
            <person name="Nolan M."/>
            <person name="Ohm R."/>
            <person name="Pangilinan J."/>
            <person name="Park H.-J."/>
            <person name="Ramirez L."/>
            <person name="Alfaro M."/>
            <person name="Sun H."/>
            <person name="Tritt A."/>
            <person name="Yoshinaga Y."/>
            <person name="Zwiers L.-H."/>
            <person name="Turgeon B."/>
            <person name="Goodwin S."/>
            <person name="Spatafora J."/>
            <person name="Crous P."/>
            <person name="Grigoriev I."/>
        </authorList>
    </citation>
    <scope>NUCLEOTIDE SEQUENCE</scope>
    <source>
        <strain evidence="3">CBS 133067</strain>
    </source>
</reference>
<feature type="region of interest" description="Disordered" evidence="1">
    <location>
        <begin position="424"/>
        <end position="457"/>
    </location>
</feature>
<dbReference type="NCBIfam" id="TIGR02452">
    <property type="entry name" value="TIGR02452 family protein"/>
    <property type="match status" value="1"/>
</dbReference>
<sequence length="457" mass="49881">MGRTEPSIGRPPPTFRKNQRAKKARDTLNKTIPALLVGNARARDGVAAAELILQPAASRSSGVGKRESGRKRGGKRSGKRRAIEDEEENDGADVGGPAVPVGMHEEENDTPPNVRVLVTDTLTAAAILNRSITVPPSPQKRGATSKNVAILNMASPLRPGGGFLSGATSQEEFLCMRTTLYPSLREQFYRLPEVGAVWSPNILVFRNSSADAADQPQQERFWVDAISAAALRFPEVELKWRKTDKTDDVTRQEEVADLVYADKKDADLLRRKIKAVLQILRSKGVEQVVLGAWGCGAYGNPIGENARAWKEILLGLPKKGDAASRSSNTNTKQEKWFGLKEVVFAITQPRMAEDFARSWGSDLGVETPSIRGEYDDENDDLSDQGSDGLEEIRVKIAQLESQIANVKTPVLKTGLEAVLQRLTSELDAKSGVSNPSKVLPSEQDSDADENETQDEDD</sequence>
<dbReference type="PANTHER" id="PTHR35596">
    <property type="entry name" value="DUF2263 DOMAIN-CONTAINING PROTEIN"/>
    <property type="match status" value="1"/>
</dbReference>
<accession>A0A9P4IUI2</accession>
<dbReference type="SUPFAM" id="SSF52949">
    <property type="entry name" value="Macro domain-like"/>
    <property type="match status" value="1"/>
</dbReference>
<feature type="region of interest" description="Disordered" evidence="1">
    <location>
        <begin position="367"/>
        <end position="386"/>
    </location>
</feature>
<feature type="compositionally biased region" description="Basic residues" evidence="1">
    <location>
        <begin position="68"/>
        <end position="80"/>
    </location>
</feature>
<dbReference type="Pfam" id="PF10021">
    <property type="entry name" value="PARG_cat_microb"/>
    <property type="match status" value="1"/>
</dbReference>
<dbReference type="AlphaFoldDB" id="A0A9P4IUI2"/>
<dbReference type="EMBL" id="ML978121">
    <property type="protein sequence ID" value="KAF2104687.1"/>
    <property type="molecule type" value="Genomic_DNA"/>
</dbReference>
<evidence type="ECO:0000259" key="2">
    <source>
        <dbReference type="Pfam" id="PF10021"/>
    </source>
</evidence>
<evidence type="ECO:0000256" key="1">
    <source>
        <dbReference type="SAM" id="MobiDB-lite"/>
    </source>
</evidence>
<feature type="region of interest" description="Disordered" evidence="1">
    <location>
        <begin position="1"/>
        <end position="32"/>
    </location>
</feature>
<feature type="domain" description="Microbial-type PARG catalytic" evidence="2">
    <location>
        <begin position="105"/>
        <end position="207"/>
    </location>
</feature>
<dbReference type="Gene3D" id="3.40.220.10">
    <property type="entry name" value="Leucine Aminopeptidase, subunit E, domain 1"/>
    <property type="match status" value="1"/>
</dbReference>
<dbReference type="InterPro" id="IPR019261">
    <property type="entry name" value="PARG_cat_microbial"/>
</dbReference>
<dbReference type="PANTHER" id="PTHR35596:SF1">
    <property type="entry name" value="MICROBIAL-TYPE PARG CATALYTIC DOMAIN-CONTAINING PROTEIN"/>
    <property type="match status" value="1"/>
</dbReference>
<feature type="region of interest" description="Disordered" evidence="1">
    <location>
        <begin position="52"/>
        <end position="113"/>
    </location>
</feature>
<feature type="compositionally biased region" description="Acidic residues" evidence="1">
    <location>
        <begin position="443"/>
        <end position="457"/>
    </location>
</feature>
<comment type="caution">
    <text evidence="3">The sequence shown here is derived from an EMBL/GenBank/DDBJ whole genome shotgun (WGS) entry which is preliminary data.</text>
</comment>
<gene>
    <name evidence="3" type="ORF">NA57DRAFT_70895</name>
</gene>
<dbReference type="InterPro" id="IPR043472">
    <property type="entry name" value="Macro_dom-like"/>
</dbReference>
<dbReference type="InterPro" id="IPR012664">
    <property type="entry name" value="CHP02452"/>
</dbReference>